<evidence type="ECO:0000313" key="5">
    <source>
        <dbReference type="Proteomes" id="UP000627715"/>
    </source>
</evidence>
<dbReference type="InterPro" id="IPR027417">
    <property type="entry name" value="P-loop_NTPase"/>
</dbReference>
<comment type="caution">
    <text evidence="4">The sequence shown here is derived from an EMBL/GenBank/DDBJ whole genome shotgun (WGS) entry which is preliminary data.</text>
</comment>
<proteinExistence type="predicted"/>
<reference evidence="4" key="1">
    <citation type="journal article" date="2014" name="Int. J. Syst. Evol. Microbiol.">
        <title>Complete genome sequence of Corynebacterium casei LMG S-19264T (=DSM 44701T), isolated from a smear-ripened cheese.</title>
        <authorList>
            <consortium name="US DOE Joint Genome Institute (JGI-PGF)"/>
            <person name="Walter F."/>
            <person name="Albersmeier A."/>
            <person name="Kalinowski J."/>
            <person name="Ruckert C."/>
        </authorList>
    </citation>
    <scope>NUCLEOTIDE SEQUENCE</scope>
    <source>
        <strain evidence="4">CGMCC 1.15425</strain>
    </source>
</reference>
<keyword evidence="5" id="KW-1185">Reference proteome</keyword>
<dbReference type="PANTHER" id="PTHR43384">
    <property type="entry name" value="SEPTUM SITE-DETERMINING PROTEIN MIND HOMOLOG, CHLOROPLASTIC-RELATED"/>
    <property type="match status" value="1"/>
</dbReference>
<dbReference type="GO" id="GO:0051782">
    <property type="term" value="P:negative regulation of cell division"/>
    <property type="evidence" value="ECO:0007669"/>
    <property type="project" value="TreeGrafter"/>
</dbReference>
<dbReference type="InterPro" id="IPR050625">
    <property type="entry name" value="ParA/MinD_ATPase"/>
</dbReference>
<evidence type="ECO:0000256" key="3">
    <source>
        <dbReference type="PIRSR" id="PIRSR003092-1"/>
    </source>
</evidence>
<dbReference type="Pfam" id="PF10609">
    <property type="entry name" value="ParA"/>
    <property type="match status" value="1"/>
</dbReference>
<dbReference type="InterPro" id="IPR033875">
    <property type="entry name" value="FlhG"/>
</dbReference>
<dbReference type="CDD" id="cd02038">
    <property type="entry name" value="FlhG-like"/>
    <property type="match status" value="1"/>
</dbReference>
<evidence type="ECO:0000256" key="1">
    <source>
        <dbReference type="ARBA" id="ARBA00022741"/>
    </source>
</evidence>
<reference evidence="4" key="2">
    <citation type="submission" date="2020-09" db="EMBL/GenBank/DDBJ databases">
        <authorList>
            <person name="Sun Q."/>
            <person name="Zhou Y."/>
        </authorList>
    </citation>
    <scope>NUCLEOTIDE SEQUENCE</scope>
    <source>
        <strain evidence="4">CGMCC 1.15425</strain>
    </source>
</reference>
<gene>
    <name evidence="4" type="ORF">GCM10011403_02030</name>
</gene>
<dbReference type="GO" id="GO:0005524">
    <property type="term" value="F:ATP binding"/>
    <property type="evidence" value="ECO:0007669"/>
    <property type="project" value="UniProtKB-KW"/>
</dbReference>
<dbReference type="GO" id="GO:0005829">
    <property type="term" value="C:cytosol"/>
    <property type="evidence" value="ECO:0007669"/>
    <property type="project" value="TreeGrafter"/>
</dbReference>
<keyword evidence="1 3" id="KW-0547">Nucleotide-binding</keyword>
<dbReference type="RefSeq" id="WP_068812581.1">
    <property type="nucleotide sequence ID" value="NZ_BMIY01000001.1"/>
</dbReference>
<keyword evidence="2 3" id="KW-0067">ATP-binding</keyword>
<dbReference type="Gene3D" id="3.40.50.300">
    <property type="entry name" value="P-loop containing nucleotide triphosphate hydrolases"/>
    <property type="match status" value="1"/>
</dbReference>
<dbReference type="SUPFAM" id="SSF52540">
    <property type="entry name" value="P-loop containing nucleoside triphosphate hydrolases"/>
    <property type="match status" value="1"/>
</dbReference>
<name>A0A917GJS9_9GAMM</name>
<feature type="binding site" evidence="3">
    <location>
        <begin position="15"/>
        <end position="22"/>
    </location>
    <ligand>
        <name>ATP</name>
        <dbReference type="ChEBI" id="CHEBI:30616"/>
    </ligand>
</feature>
<accession>A0A917GJS9</accession>
<dbReference type="PANTHER" id="PTHR43384:SF4">
    <property type="entry name" value="CELLULOSE BIOSYNTHESIS PROTEIN BCSQ-RELATED"/>
    <property type="match status" value="1"/>
</dbReference>
<evidence type="ECO:0000313" key="4">
    <source>
        <dbReference type="EMBL" id="GGG48542.1"/>
    </source>
</evidence>
<dbReference type="InterPro" id="IPR033756">
    <property type="entry name" value="YlxH/NBP35"/>
</dbReference>
<dbReference type="PIRSF" id="PIRSF003092">
    <property type="entry name" value="MinD"/>
    <property type="match status" value="1"/>
</dbReference>
<dbReference type="OrthoDB" id="9816297at2"/>
<dbReference type="GO" id="GO:0016887">
    <property type="term" value="F:ATP hydrolysis activity"/>
    <property type="evidence" value="ECO:0007669"/>
    <property type="project" value="TreeGrafter"/>
</dbReference>
<dbReference type="Proteomes" id="UP000627715">
    <property type="component" value="Unassembled WGS sequence"/>
</dbReference>
<dbReference type="AlphaFoldDB" id="A0A917GJS9"/>
<dbReference type="GO" id="GO:0009898">
    <property type="term" value="C:cytoplasmic side of plasma membrane"/>
    <property type="evidence" value="ECO:0007669"/>
    <property type="project" value="TreeGrafter"/>
</dbReference>
<organism evidence="4 5">
    <name type="scientific">Pseudohongiella nitratireducens</name>
    <dbReference type="NCBI Taxonomy" id="1768907"/>
    <lineage>
        <taxon>Bacteria</taxon>
        <taxon>Pseudomonadati</taxon>
        <taxon>Pseudomonadota</taxon>
        <taxon>Gammaproteobacteria</taxon>
        <taxon>Pseudomonadales</taxon>
        <taxon>Pseudohongiellaceae</taxon>
        <taxon>Pseudohongiella</taxon>
    </lineage>
</organism>
<sequence>MNNHSIQVLAVTGGKGGVGKTSISVNLALALAQTGKRVVLMDADLGLANVDILLDVKADRTIADVITGKCSLRDILIETHGIHLIPASSGVQSLVAMGPAEHAGIIHAFSDLADEMDVLVVDTAAGISDAVVSFVRAVQEVLVVLCDEPSSMTDAYALIKLLHRDNQINDFRVLANMTRSADEGHKLYRRFSTVASRFLDVNLRYIGDIPFDEVVRKAVQRQRPVIEAYPGSRASQAYRELAKQVNQWPVRTVANGQLEFFVERLVHGVA</sequence>
<dbReference type="FunFam" id="3.40.50.300:FF:000158">
    <property type="entry name" value="Site-determining protein"/>
    <property type="match status" value="1"/>
</dbReference>
<evidence type="ECO:0000256" key="2">
    <source>
        <dbReference type="ARBA" id="ARBA00022840"/>
    </source>
</evidence>
<dbReference type="EMBL" id="BMIY01000001">
    <property type="protein sequence ID" value="GGG48542.1"/>
    <property type="molecule type" value="Genomic_DNA"/>
</dbReference>
<protein>
    <submittedName>
        <fullName evidence="4">Site-determining protein</fullName>
    </submittedName>
</protein>
<dbReference type="InterPro" id="IPR025501">
    <property type="entry name" value="MinD_FleN"/>
</dbReference>